<feature type="domain" description="Zinc finger/thioredoxin putative" evidence="3">
    <location>
        <begin position="3"/>
        <end position="39"/>
    </location>
</feature>
<evidence type="ECO:0000256" key="2">
    <source>
        <dbReference type="SAM" id="Phobius"/>
    </source>
</evidence>
<organism evidence="4 5">
    <name type="scientific">Ottowia thiooxydans</name>
    <dbReference type="NCBI Taxonomy" id="219182"/>
    <lineage>
        <taxon>Bacteria</taxon>
        <taxon>Pseudomonadati</taxon>
        <taxon>Pseudomonadota</taxon>
        <taxon>Betaproteobacteria</taxon>
        <taxon>Burkholderiales</taxon>
        <taxon>Comamonadaceae</taxon>
        <taxon>Ottowia</taxon>
    </lineage>
</organism>
<evidence type="ECO:0000313" key="5">
    <source>
        <dbReference type="Proteomes" id="UP001549320"/>
    </source>
</evidence>
<dbReference type="InterPro" id="IPR021834">
    <property type="entry name" value="DUF3426"/>
</dbReference>
<accession>A0ABV2QE45</accession>
<keyword evidence="2" id="KW-0812">Transmembrane</keyword>
<reference evidence="4 5" key="1">
    <citation type="submission" date="2024-06" db="EMBL/GenBank/DDBJ databases">
        <title>Sorghum-associated microbial communities from plants grown in Nebraska, USA.</title>
        <authorList>
            <person name="Schachtman D."/>
        </authorList>
    </citation>
    <scope>NUCLEOTIDE SEQUENCE [LARGE SCALE GENOMIC DNA]</scope>
    <source>
        <strain evidence="4 5">2709</strain>
    </source>
</reference>
<dbReference type="Pfam" id="PF13719">
    <property type="entry name" value="Zn_ribbon_5"/>
    <property type="match status" value="1"/>
</dbReference>
<evidence type="ECO:0000313" key="4">
    <source>
        <dbReference type="EMBL" id="MET4579202.1"/>
    </source>
</evidence>
<feature type="transmembrane region" description="Helical" evidence="2">
    <location>
        <begin position="300"/>
        <end position="321"/>
    </location>
</feature>
<dbReference type="InterPro" id="IPR011723">
    <property type="entry name" value="Znf/thioredoxin_put"/>
</dbReference>
<feature type="region of interest" description="Disordered" evidence="1">
    <location>
        <begin position="219"/>
        <end position="242"/>
    </location>
</feature>
<dbReference type="EMBL" id="JBEPSH010000008">
    <property type="protein sequence ID" value="MET4579202.1"/>
    <property type="molecule type" value="Genomic_DNA"/>
</dbReference>
<proteinExistence type="predicted"/>
<name>A0ABV2QE45_9BURK</name>
<gene>
    <name evidence="4" type="ORF">ABIE13_004325</name>
</gene>
<feature type="compositionally biased region" description="Polar residues" evidence="1">
    <location>
        <begin position="230"/>
        <end position="242"/>
    </location>
</feature>
<sequence length="452" mass="48518">MSLITRCPACATMFKVVPDQLRISAGWVRCGVCGDVFDAAAGMLPAAQSKELAPLASLSAPTLLATSEDLVHESSEFDPSSTDSQAHVDERAHVDDSDHETESELSSASAPDEIRQEPLIQDPLVSESVTSGPALSESAIPKSPGPEFPTQESSLLEPSDAELDALADDFISAQSYSMNFRPEGEGESGLRSKSPGYQSLEPTLPRADALLLRPDRAESLVQPEEAPPASSENISAREQSLAQESVLADEVANASYADSIWPSASEPAPEEDEQNALAAQEVPSFVRDARRKAFWRSRGVRAFVWLAVALAAVGLGLSWTIDQRDWLAAREPRLAPLLGQICVPVGCTIEPYRNLNAIVIDGSSFQRGAANVFQLGFTLRNEDDVPVAMPSLQIALTDAQDQVIERRALRAQDFSSSRTLPAHGEFSGTSALTVDSPDPSTIVGYRLVAFYP</sequence>
<evidence type="ECO:0000256" key="1">
    <source>
        <dbReference type="SAM" id="MobiDB-lite"/>
    </source>
</evidence>
<keyword evidence="2" id="KW-1133">Transmembrane helix</keyword>
<dbReference type="Proteomes" id="UP001549320">
    <property type="component" value="Unassembled WGS sequence"/>
</dbReference>
<comment type="caution">
    <text evidence="4">The sequence shown here is derived from an EMBL/GenBank/DDBJ whole genome shotgun (WGS) entry which is preliminary data.</text>
</comment>
<evidence type="ECO:0000259" key="3">
    <source>
        <dbReference type="Pfam" id="PF13719"/>
    </source>
</evidence>
<feature type="compositionally biased region" description="Basic and acidic residues" evidence="1">
    <location>
        <begin position="86"/>
        <end position="102"/>
    </location>
</feature>
<feature type="region of interest" description="Disordered" evidence="1">
    <location>
        <begin position="69"/>
        <end position="201"/>
    </location>
</feature>
<keyword evidence="2" id="KW-0472">Membrane</keyword>
<dbReference type="Pfam" id="PF11906">
    <property type="entry name" value="DUF3426"/>
    <property type="match status" value="1"/>
</dbReference>
<dbReference type="NCBIfam" id="TIGR02098">
    <property type="entry name" value="MJ0042_CXXC"/>
    <property type="match status" value="1"/>
</dbReference>
<dbReference type="RefSeq" id="WP_354447061.1">
    <property type="nucleotide sequence ID" value="NZ_JBEPSH010000008.1"/>
</dbReference>
<protein>
    <submittedName>
        <fullName evidence="4">Zn finger-like uncharacterized protein</fullName>
    </submittedName>
</protein>
<keyword evidence="5" id="KW-1185">Reference proteome</keyword>